<protein>
    <recommendedName>
        <fullName evidence="3">Glycosyltransferase</fullName>
    </recommendedName>
</protein>
<reference evidence="1 2" key="1">
    <citation type="submission" date="2017-10" db="EMBL/GenBank/DDBJ databases">
        <title>Whole genome of Pedobacter ginsengisoli T01R-27 isolated from tomato rhizosphere.</title>
        <authorList>
            <person name="Weon H.-Y."/>
            <person name="Lee S.A."/>
            <person name="Sang M.K."/>
            <person name="Song J."/>
        </authorList>
    </citation>
    <scope>NUCLEOTIDE SEQUENCE [LARGE SCALE GENOMIC DNA]</scope>
    <source>
        <strain evidence="1 2">T01R-27</strain>
    </source>
</reference>
<dbReference type="EMBL" id="CP024091">
    <property type="protein sequence ID" value="ATP55374.1"/>
    <property type="molecule type" value="Genomic_DNA"/>
</dbReference>
<gene>
    <name evidence="1" type="ORF">CPT03_02285</name>
</gene>
<keyword evidence="2" id="KW-1185">Reference proteome</keyword>
<accession>A0A2D1U1I7</accession>
<name>A0A2D1U1I7_9SPHI</name>
<organism evidence="1 2">
    <name type="scientific">Pedobacter ginsengisoli</name>
    <dbReference type="NCBI Taxonomy" id="363852"/>
    <lineage>
        <taxon>Bacteria</taxon>
        <taxon>Pseudomonadati</taxon>
        <taxon>Bacteroidota</taxon>
        <taxon>Sphingobacteriia</taxon>
        <taxon>Sphingobacteriales</taxon>
        <taxon>Sphingobacteriaceae</taxon>
        <taxon>Pedobacter</taxon>
    </lineage>
</organism>
<dbReference type="Proteomes" id="UP000223749">
    <property type="component" value="Chromosome"/>
</dbReference>
<evidence type="ECO:0000313" key="1">
    <source>
        <dbReference type="EMBL" id="ATP55374.1"/>
    </source>
</evidence>
<dbReference type="OrthoDB" id="9802987at2"/>
<dbReference type="KEGG" id="pgs:CPT03_02285"/>
<dbReference type="RefSeq" id="WP_099437327.1">
    <property type="nucleotide sequence ID" value="NZ_CP024091.1"/>
</dbReference>
<proteinExistence type="predicted"/>
<sequence>MIKELTILIVWHKESNPEKIKCFEENKRTFEQYNPGVEILVIINQFEDSNEAWLSSDLSIFNWYNDKTKSVESKRFLLIEWDCWCDISVEEYFSNTWNMDVVAPSVKYPERDSWYWFSTKQKLPDRARLYATGIVPFCGILVSEKAMKAIGEEIIKPDYRGLNSELRFASVATFLGYDPVPNPVCSRSVIWNPIIPFDFRFKGFHHPRKVLTSSCVLGQINTILDLDKCIIPRIIHQTYKDNSPQHI</sequence>
<dbReference type="AlphaFoldDB" id="A0A2D1U1I7"/>
<evidence type="ECO:0008006" key="3">
    <source>
        <dbReference type="Google" id="ProtNLM"/>
    </source>
</evidence>
<evidence type="ECO:0000313" key="2">
    <source>
        <dbReference type="Proteomes" id="UP000223749"/>
    </source>
</evidence>